<proteinExistence type="predicted"/>
<dbReference type="EMBL" id="BKCJ010998374">
    <property type="protein sequence ID" value="GFC63526.1"/>
    <property type="molecule type" value="Genomic_DNA"/>
</dbReference>
<evidence type="ECO:0000256" key="1">
    <source>
        <dbReference type="SAM" id="MobiDB-lite"/>
    </source>
</evidence>
<organism evidence="2">
    <name type="scientific">Tanacetum cinerariifolium</name>
    <name type="common">Dalmatian daisy</name>
    <name type="synonym">Chrysanthemum cinerariifolium</name>
    <dbReference type="NCBI Taxonomy" id="118510"/>
    <lineage>
        <taxon>Eukaryota</taxon>
        <taxon>Viridiplantae</taxon>
        <taxon>Streptophyta</taxon>
        <taxon>Embryophyta</taxon>
        <taxon>Tracheophyta</taxon>
        <taxon>Spermatophyta</taxon>
        <taxon>Magnoliopsida</taxon>
        <taxon>eudicotyledons</taxon>
        <taxon>Gunneridae</taxon>
        <taxon>Pentapetalae</taxon>
        <taxon>asterids</taxon>
        <taxon>campanulids</taxon>
        <taxon>Asterales</taxon>
        <taxon>Asteraceae</taxon>
        <taxon>Asteroideae</taxon>
        <taxon>Anthemideae</taxon>
        <taxon>Anthemidinae</taxon>
        <taxon>Tanacetum</taxon>
    </lineage>
</organism>
<reference evidence="2" key="1">
    <citation type="journal article" date="2019" name="Sci. Rep.">
        <title>Draft genome of Tanacetum cinerariifolium, the natural source of mosquito coil.</title>
        <authorList>
            <person name="Yamashiro T."/>
            <person name="Shiraishi A."/>
            <person name="Satake H."/>
            <person name="Nakayama K."/>
        </authorList>
    </citation>
    <scope>NUCLEOTIDE SEQUENCE</scope>
</reference>
<feature type="compositionally biased region" description="Basic and acidic residues" evidence="1">
    <location>
        <begin position="164"/>
        <end position="174"/>
    </location>
</feature>
<feature type="region of interest" description="Disordered" evidence="1">
    <location>
        <begin position="219"/>
        <end position="294"/>
    </location>
</feature>
<dbReference type="AlphaFoldDB" id="A0A699QEG4"/>
<feature type="compositionally biased region" description="Basic residues" evidence="1">
    <location>
        <begin position="227"/>
        <end position="250"/>
    </location>
</feature>
<gene>
    <name evidence="2" type="ORF">Tci_835496</name>
</gene>
<feature type="compositionally biased region" description="Basic and acidic residues" evidence="1">
    <location>
        <begin position="285"/>
        <end position="294"/>
    </location>
</feature>
<feature type="region of interest" description="Disordered" evidence="1">
    <location>
        <begin position="127"/>
        <end position="146"/>
    </location>
</feature>
<feature type="region of interest" description="Disordered" evidence="1">
    <location>
        <begin position="56"/>
        <end position="95"/>
    </location>
</feature>
<accession>A0A699QEG4</accession>
<feature type="non-terminal residue" evidence="2">
    <location>
        <position position="294"/>
    </location>
</feature>
<comment type="caution">
    <text evidence="2">The sequence shown here is derived from an EMBL/GenBank/DDBJ whole genome shotgun (WGS) entry which is preliminary data.</text>
</comment>
<feature type="region of interest" description="Disordered" evidence="1">
    <location>
        <begin position="161"/>
        <end position="187"/>
    </location>
</feature>
<evidence type="ECO:0000313" key="2">
    <source>
        <dbReference type="EMBL" id="GFC63526.1"/>
    </source>
</evidence>
<protein>
    <submittedName>
        <fullName evidence="2">Uncharacterized protein</fullName>
    </submittedName>
</protein>
<name>A0A699QEG4_TANCI</name>
<feature type="non-terminal residue" evidence="2">
    <location>
        <position position="1"/>
    </location>
</feature>
<sequence>GKRRALRHGVDDPVPEPVPGERCRRGADRRQLAARRARGAGAEAVVSVRRVARRGAHDHLQLQRAASQGLGGKQRAQLAGAGQRSAGKGQGLRVADHPLRQRRGLASQGRGQGQGFGGRPLQQRLLQRQGRGVAGGQPPGRRQHYRDRRGDQGAIACLASGAARQHDPADRRGPGDSGGVPVSREFPCLADPDPGGAGVAGRHVRHHVPVRLFPEQPVADGVDSRHRAGGRRRHRGAGKHLPAHRRRRAAHGSGVSRGQGSRLHAAVDERVAGGRVHLHPVHGRAGREPVPRVL</sequence>
<feature type="region of interest" description="Disordered" evidence="1">
    <location>
        <begin position="1"/>
        <end position="30"/>
    </location>
</feature>
<feature type="compositionally biased region" description="Basic and acidic residues" evidence="1">
    <location>
        <begin position="19"/>
        <end position="30"/>
    </location>
</feature>